<sequence length="17" mass="1839">MVITNLEENIMATSAMA</sequence>
<reference evidence="1" key="2">
    <citation type="journal article" date="2015" name="Data Brief">
        <title>Shoot transcriptome of the giant reed, Arundo donax.</title>
        <authorList>
            <person name="Barrero R.A."/>
            <person name="Guerrero F.D."/>
            <person name="Moolhuijzen P."/>
            <person name="Goolsby J.A."/>
            <person name="Tidwell J."/>
            <person name="Bellgard S.E."/>
            <person name="Bellgard M.I."/>
        </authorList>
    </citation>
    <scope>NUCLEOTIDE SEQUENCE</scope>
    <source>
        <tissue evidence="1">Shoot tissue taken approximately 20 cm above the soil surface</tissue>
    </source>
</reference>
<reference evidence="1" key="1">
    <citation type="submission" date="2014-09" db="EMBL/GenBank/DDBJ databases">
        <authorList>
            <person name="Magalhaes I.L.F."/>
            <person name="Oliveira U."/>
            <person name="Santos F.R."/>
            <person name="Vidigal T.H.D.A."/>
            <person name="Brescovit A.D."/>
            <person name="Santos A.J."/>
        </authorList>
    </citation>
    <scope>NUCLEOTIDE SEQUENCE</scope>
    <source>
        <tissue evidence="1">Shoot tissue taken approximately 20 cm above the soil surface</tissue>
    </source>
</reference>
<proteinExistence type="predicted"/>
<dbReference type="AlphaFoldDB" id="A0A0A9HPP9"/>
<protein>
    <submittedName>
        <fullName evidence="1">Uncharacterized protein</fullName>
    </submittedName>
</protein>
<name>A0A0A9HPP9_ARUDO</name>
<evidence type="ECO:0000313" key="1">
    <source>
        <dbReference type="EMBL" id="JAE38677.1"/>
    </source>
</evidence>
<accession>A0A0A9HPP9</accession>
<organism evidence="1">
    <name type="scientific">Arundo donax</name>
    <name type="common">Giant reed</name>
    <name type="synonym">Donax arundinaceus</name>
    <dbReference type="NCBI Taxonomy" id="35708"/>
    <lineage>
        <taxon>Eukaryota</taxon>
        <taxon>Viridiplantae</taxon>
        <taxon>Streptophyta</taxon>
        <taxon>Embryophyta</taxon>
        <taxon>Tracheophyta</taxon>
        <taxon>Spermatophyta</taxon>
        <taxon>Magnoliopsida</taxon>
        <taxon>Liliopsida</taxon>
        <taxon>Poales</taxon>
        <taxon>Poaceae</taxon>
        <taxon>PACMAD clade</taxon>
        <taxon>Arundinoideae</taxon>
        <taxon>Arundineae</taxon>
        <taxon>Arundo</taxon>
    </lineage>
</organism>
<dbReference type="EMBL" id="GBRH01159219">
    <property type="protein sequence ID" value="JAE38677.1"/>
    <property type="molecule type" value="Transcribed_RNA"/>
</dbReference>